<dbReference type="AlphaFoldDB" id="A0A1L7WGV2"/>
<dbReference type="InterPro" id="IPR007219">
    <property type="entry name" value="XnlR_reg_dom"/>
</dbReference>
<evidence type="ECO:0000259" key="7">
    <source>
        <dbReference type="PROSITE" id="PS50048"/>
    </source>
</evidence>
<dbReference type="GO" id="GO:0006351">
    <property type="term" value="P:DNA-templated transcription"/>
    <property type="evidence" value="ECO:0007669"/>
    <property type="project" value="InterPro"/>
</dbReference>
<dbReference type="InterPro" id="IPR001138">
    <property type="entry name" value="Zn2Cys6_DnaBD"/>
</dbReference>
<dbReference type="GO" id="GO:0000981">
    <property type="term" value="F:DNA-binding transcription factor activity, RNA polymerase II-specific"/>
    <property type="evidence" value="ECO:0007669"/>
    <property type="project" value="InterPro"/>
</dbReference>
<dbReference type="SMART" id="SM00066">
    <property type="entry name" value="GAL4"/>
    <property type="match status" value="1"/>
</dbReference>
<dbReference type="InterPro" id="IPR050797">
    <property type="entry name" value="Carb_Metab_Trans_Reg"/>
</dbReference>
<name>A0A1L7WGV2_9HELO</name>
<feature type="compositionally biased region" description="Polar residues" evidence="6">
    <location>
        <begin position="68"/>
        <end position="77"/>
    </location>
</feature>
<evidence type="ECO:0000313" key="8">
    <source>
        <dbReference type="EMBL" id="CZR51973.1"/>
    </source>
</evidence>
<dbReference type="CDD" id="cd00067">
    <property type="entry name" value="GAL4"/>
    <property type="match status" value="1"/>
</dbReference>
<evidence type="ECO:0000256" key="4">
    <source>
        <dbReference type="ARBA" id="ARBA00023163"/>
    </source>
</evidence>
<dbReference type="Gene3D" id="4.10.240.10">
    <property type="entry name" value="Zn(2)-C6 fungal-type DNA-binding domain"/>
    <property type="match status" value="1"/>
</dbReference>
<evidence type="ECO:0000256" key="2">
    <source>
        <dbReference type="ARBA" id="ARBA00023015"/>
    </source>
</evidence>
<keyword evidence="3" id="KW-0238">DNA-binding</keyword>
<dbReference type="Pfam" id="PF00172">
    <property type="entry name" value="Zn_clus"/>
    <property type="match status" value="1"/>
</dbReference>
<feature type="region of interest" description="Disordered" evidence="6">
    <location>
        <begin position="700"/>
        <end position="719"/>
    </location>
</feature>
<dbReference type="InterPro" id="IPR036864">
    <property type="entry name" value="Zn2-C6_fun-type_DNA-bd_sf"/>
</dbReference>
<dbReference type="PROSITE" id="PS50048">
    <property type="entry name" value="ZN2_CY6_FUNGAL_2"/>
    <property type="match status" value="1"/>
</dbReference>
<protein>
    <submittedName>
        <fullName evidence="8">Related to RGT1 Regulator of glucose-induced genes</fullName>
    </submittedName>
</protein>
<evidence type="ECO:0000256" key="5">
    <source>
        <dbReference type="ARBA" id="ARBA00023242"/>
    </source>
</evidence>
<evidence type="ECO:0000313" key="9">
    <source>
        <dbReference type="Proteomes" id="UP000184330"/>
    </source>
</evidence>
<feature type="region of interest" description="Disordered" evidence="6">
    <location>
        <begin position="186"/>
        <end position="258"/>
    </location>
</feature>
<dbReference type="SMART" id="SM00906">
    <property type="entry name" value="Fungal_trans"/>
    <property type="match status" value="1"/>
</dbReference>
<dbReference type="PANTHER" id="PTHR31668">
    <property type="entry name" value="GLUCOSE TRANSPORT TRANSCRIPTION REGULATOR RGT1-RELATED-RELATED"/>
    <property type="match status" value="1"/>
</dbReference>
<accession>A0A1L7WGV2</accession>
<feature type="region of interest" description="Disordered" evidence="6">
    <location>
        <begin position="1"/>
        <end position="118"/>
    </location>
</feature>
<evidence type="ECO:0000256" key="3">
    <source>
        <dbReference type="ARBA" id="ARBA00023125"/>
    </source>
</evidence>
<dbReference type="Pfam" id="PF04082">
    <property type="entry name" value="Fungal_trans"/>
    <property type="match status" value="1"/>
</dbReference>
<dbReference type="SUPFAM" id="SSF57701">
    <property type="entry name" value="Zn2/Cys6 DNA-binding domain"/>
    <property type="match status" value="1"/>
</dbReference>
<keyword evidence="1" id="KW-0479">Metal-binding</keyword>
<dbReference type="GO" id="GO:0008270">
    <property type="term" value="F:zinc ion binding"/>
    <property type="evidence" value="ECO:0007669"/>
    <property type="project" value="InterPro"/>
</dbReference>
<reference evidence="8 9" key="1">
    <citation type="submission" date="2016-03" db="EMBL/GenBank/DDBJ databases">
        <authorList>
            <person name="Ploux O."/>
        </authorList>
    </citation>
    <scope>NUCLEOTIDE SEQUENCE [LARGE SCALE GENOMIC DNA]</scope>
    <source>
        <strain evidence="8 9">UAMH 11012</strain>
    </source>
</reference>
<dbReference type="GO" id="GO:0003677">
    <property type="term" value="F:DNA binding"/>
    <property type="evidence" value="ECO:0007669"/>
    <property type="project" value="UniProtKB-KW"/>
</dbReference>
<keyword evidence="2" id="KW-0805">Transcription regulation</keyword>
<proteinExistence type="predicted"/>
<evidence type="ECO:0000256" key="1">
    <source>
        <dbReference type="ARBA" id="ARBA00022723"/>
    </source>
</evidence>
<dbReference type="PANTHER" id="PTHR31668:SF26">
    <property type="entry name" value="GLUCOSE TRANSPORT TRANSCRIPTION REGULATOR RGT1-RELATED"/>
    <property type="match status" value="1"/>
</dbReference>
<feature type="compositionally biased region" description="Basic and acidic residues" evidence="6">
    <location>
        <begin position="700"/>
        <end position="715"/>
    </location>
</feature>
<organism evidence="8 9">
    <name type="scientific">Phialocephala subalpina</name>
    <dbReference type="NCBI Taxonomy" id="576137"/>
    <lineage>
        <taxon>Eukaryota</taxon>
        <taxon>Fungi</taxon>
        <taxon>Dikarya</taxon>
        <taxon>Ascomycota</taxon>
        <taxon>Pezizomycotina</taxon>
        <taxon>Leotiomycetes</taxon>
        <taxon>Helotiales</taxon>
        <taxon>Mollisiaceae</taxon>
        <taxon>Phialocephala</taxon>
        <taxon>Phialocephala fortinii species complex</taxon>
    </lineage>
</organism>
<dbReference type="CDD" id="cd12148">
    <property type="entry name" value="fungal_TF_MHR"/>
    <property type="match status" value="1"/>
</dbReference>
<dbReference type="EMBL" id="FJOG01000002">
    <property type="protein sequence ID" value="CZR51973.1"/>
    <property type="molecule type" value="Genomic_DNA"/>
</dbReference>
<keyword evidence="5" id="KW-0539">Nucleus</keyword>
<gene>
    <name evidence="8" type="ORF">PAC_01850</name>
</gene>
<dbReference type="Proteomes" id="UP000184330">
    <property type="component" value="Unassembled WGS sequence"/>
</dbReference>
<keyword evidence="9" id="KW-1185">Reference proteome</keyword>
<feature type="domain" description="Zn(2)-C6 fungal-type" evidence="7">
    <location>
        <begin position="121"/>
        <end position="155"/>
    </location>
</feature>
<dbReference type="STRING" id="576137.A0A1L7WGV2"/>
<dbReference type="PROSITE" id="PS00463">
    <property type="entry name" value="ZN2_CY6_FUNGAL_1"/>
    <property type="match status" value="1"/>
</dbReference>
<keyword evidence="4" id="KW-0804">Transcription</keyword>
<evidence type="ECO:0000256" key="6">
    <source>
        <dbReference type="SAM" id="MobiDB-lite"/>
    </source>
</evidence>
<feature type="compositionally biased region" description="Polar residues" evidence="6">
    <location>
        <begin position="226"/>
        <end position="246"/>
    </location>
</feature>
<dbReference type="OrthoDB" id="5426978at2759"/>
<sequence length="754" mass="82800">MQSYPSPNAGVADGGGPFYSSSGPPQPGIPSPDALQHLAQQSRNLAPIMSASLGGNMTDSQDPRGPNQGMNQGNVSHQYGHDGLPSPQIQQSHGPMDPMGSQYGTPDGSMAPRKRSKVSRACDECRRKKVRCDATGESENEQCANCKRVGANCQFTRLPMKRGPSKGYIKELADRLVTLESQVQGTNQSGDLGAGYLSQHESPNQRRSEEFSPPPNPDNQRKRQFSAVSNDFGNYLPQRNPTSWSPSDPARHLPHPTPVTYASQPATQAVFKEPNYSTNGMPTELEWRGAPQQHSQTTFAGSSGPEIPPTHVLDWDESVVDSYYQYIQPTFKLLETNKARLRARIDSSPSTLKTAFFEALQSAVRSVQHHPAPQSIDRAAHLLISVQSDTVTPRSLATDFLYLQTLLLLAIATNSDPSTTMRPRYALAKSSWLADAVEFAYSMKLHQHKQLLPGDDDDSEDKIALRLWWALVTMDRWYAASTGRPALIPDPIITVYKEEHNALGESHYQLGRLSIILEHISQIFAVTDSPDLGFRPNSVYGTLVRGELERFRESLPDTLFPSSQAPILHICYWHLRLLVEMTLAESDPDRMLEPALHSVTQLNINPGLFSPLVHYCKILTALTLIELLEYENTRDQAEEALKSLLDRASNSGWDAAVRELITNRLQRPSSASLGTAESSKQASVASQSLQRLADIATATEGRDAVGGEERKEGDKSASALVPAAATPFKNYANLRKLVSNGFLFALPAGGESAR</sequence>